<reference evidence="8" key="1">
    <citation type="submission" date="2020-11" db="EMBL/GenBank/DDBJ databases">
        <authorList>
            <consortium name="DOE Joint Genome Institute"/>
            <person name="Ahrendt S."/>
            <person name="Riley R."/>
            <person name="Andreopoulos W."/>
            <person name="Labutti K."/>
            <person name="Pangilinan J."/>
            <person name="Ruiz-Duenas F.J."/>
            <person name="Barrasa J.M."/>
            <person name="Sanchez-Garcia M."/>
            <person name="Camarero S."/>
            <person name="Miyauchi S."/>
            <person name="Serrano A."/>
            <person name="Linde D."/>
            <person name="Babiker R."/>
            <person name="Drula E."/>
            <person name="Ayuso-Fernandez I."/>
            <person name="Pacheco R."/>
            <person name="Padilla G."/>
            <person name="Ferreira P."/>
            <person name="Barriuso J."/>
            <person name="Kellner H."/>
            <person name="Castanera R."/>
            <person name="Alfaro M."/>
            <person name="Ramirez L."/>
            <person name="Pisabarro A.G."/>
            <person name="Kuo A."/>
            <person name="Tritt A."/>
            <person name="Lipzen A."/>
            <person name="He G."/>
            <person name="Yan M."/>
            <person name="Ng V."/>
            <person name="Cullen D."/>
            <person name="Martin F."/>
            <person name="Rosso M.-N."/>
            <person name="Henrissat B."/>
            <person name="Hibbett D."/>
            <person name="Martinez A.T."/>
            <person name="Grigoriev I.V."/>
        </authorList>
    </citation>
    <scope>NUCLEOTIDE SEQUENCE</scope>
    <source>
        <strain evidence="8">CIRM-BRFM 674</strain>
    </source>
</reference>
<dbReference type="EMBL" id="MU155375">
    <property type="protein sequence ID" value="KAF9474511.1"/>
    <property type="molecule type" value="Genomic_DNA"/>
</dbReference>
<dbReference type="Proteomes" id="UP000807469">
    <property type="component" value="Unassembled WGS sequence"/>
</dbReference>
<evidence type="ECO:0000313" key="8">
    <source>
        <dbReference type="EMBL" id="KAF9474511.1"/>
    </source>
</evidence>
<dbReference type="GO" id="GO:0030435">
    <property type="term" value="P:sporulation resulting in formation of a cellular spore"/>
    <property type="evidence" value="ECO:0007669"/>
    <property type="project" value="UniProtKB-KW"/>
</dbReference>
<evidence type="ECO:0000256" key="6">
    <source>
        <dbReference type="SAM" id="MobiDB-lite"/>
    </source>
</evidence>
<name>A0A9P5YV85_9AGAR</name>
<keyword evidence="4" id="KW-0804">Transcription</keyword>
<proteinExistence type="predicted"/>
<keyword evidence="5" id="KW-0539">Nucleus</keyword>
<keyword evidence="2" id="KW-0749">Sporulation</keyword>
<evidence type="ECO:0000256" key="2">
    <source>
        <dbReference type="ARBA" id="ARBA00022969"/>
    </source>
</evidence>
<dbReference type="InterPro" id="IPR037525">
    <property type="entry name" value="Velvet_dom"/>
</dbReference>
<evidence type="ECO:0000256" key="4">
    <source>
        <dbReference type="ARBA" id="ARBA00023163"/>
    </source>
</evidence>
<dbReference type="PANTHER" id="PTHR33572">
    <property type="entry name" value="SPORE DEVELOPMENT REGULATOR VOSA"/>
    <property type="match status" value="1"/>
</dbReference>
<dbReference type="Pfam" id="PF11754">
    <property type="entry name" value="Velvet"/>
    <property type="match status" value="1"/>
</dbReference>
<dbReference type="PROSITE" id="PS51821">
    <property type="entry name" value="VELVET"/>
    <property type="match status" value="1"/>
</dbReference>
<dbReference type="Gene3D" id="2.60.40.3960">
    <property type="entry name" value="Velvet domain"/>
    <property type="match status" value="2"/>
</dbReference>
<dbReference type="InterPro" id="IPR038491">
    <property type="entry name" value="Velvet_dom_sf"/>
</dbReference>
<dbReference type="PANTHER" id="PTHR33572:SF18">
    <property type="entry name" value="SPORE DEVELOPMENT REGULATOR VOSA"/>
    <property type="match status" value="1"/>
</dbReference>
<evidence type="ECO:0000313" key="9">
    <source>
        <dbReference type="Proteomes" id="UP000807469"/>
    </source>
</evidence>
<feature type="compositionally biased region" description="Gly residues" evidence="6">
    <location>
        <begin position="132"/>
        <end position="149"/>
    </location>
</feature>
<comment type="subcellular location">
    <subcellularLocation>
        <location evidence="1">Nucleus</location>
    </subcellularLocation>
</comment>
<dbReference type="OrthoDB" id="5599552at2759"/>
<evidence type="ECO:0000256" key="3">
    <source>
        <dbReference type="ARBA" id="ARBA00023015"/>
    </source>
</evidence>
<feature type="compositionally biased region" description="Low complexity" evidence="6">
    <location>
        <begin position="62"/>
        <end position="96"/>
    </location>
</feature>
<organism evidence="8 9">
    <name type="scientific">Pholiota conissans</name>
    <dbReference type="NCBI Taxonomy" id="109636"/>
    <lineage>
        <taxon>Eukaryota</taxon>
        <taxon>Fungi</taxon>
        <taxon>Dikarya</taxon>
        <taxon>Basidiomycota</taxon>
        <taxon>Agaricomycotina</taxon>
        <taxon>Agaricomycetes</taxon>
        <taxon>Agaricomycetidae</taxon>
        <taxon>Agaricales</taxon>
        <taxon>Agaricineae</taxon>
        <taxon>Strophariaceae</taxon>
        <taxon>Pholiota</taxon>
    </lineage>
</organism>
<feature type="domain" description="Velvet" evidence="7">
    <location>
        <begin position="18"/>
        <end position="254"/>
    </location>
</feature>
<comment type="caution">
    <text evidence="8">The sequence shown here is derived from an EMBL/GenBank/DDBJ whole genome shotgun (WGS) entry which is preliminary data.</text>
</comment>
<dbReference type="InterPro" id="IPR021740">
    <property type="entry name" value="Velvet"/>
</dbReference>
<feature type="compositionally biased region" description="Low complexity" evidence="6">
    <location>
        <begin position="103"/>
        <end position="131"/>
    </location>
</feature>
<evidence type="ECO:0000256" key="1">
    <source>
        <dbReference type="ARBA" id="ARBA00004123"/>
    </source>
</evidence>
<dbReference type="AlphaFoldDB" id="A0A9P5YV85"/>
<sequence>MTIPQFHGCAVINAYDPGRRRIYELIVRQEPKQARMCGVGGKADRRPIDPPPIVQLRVIDPAVSSSSNSSSNSSNSTSTSASASTANTSSVTPSTSRNHRRSSLSTPPGSPTPSAASLRGSSSSASTQGQGQQLGGGGSSGVGGGGGGGNGNAGGNAGYAAADDAPEASYAQSFLQNPYYFMFASLARPDDDNELHWLKDGRTRCTTGSVVSSLYHLKDPQHNNEDAGFFVFPDLSVRTEGSYRLKLSLFEVVA</sequence>
<keyword evidence="9" id="KW-1185">Reference proteome</keyword>
<keyword evidence="3" id="KW-0805">Transcription regulation</keyword>
<evidence type="ECO:0000259" key="7">
    <source>
        <dbReference type="PROSITE" id="PS51821"/>
    </source>
</evidence>
<dbReference type="GO" id="GO:0005634">
    <property type="term" value="C:nucleus"/>
    <property type="evidence" value="ECO:0007669"/>
    <property type="project" value="UniProtKB-SubCell"/>
</dbReference>
<protein>
    <recommendedName>
        <fullName evidence="7">Velvet domain-containing protein</fullName>
    </recommendedName>
</protein>
<feature type="region of interest" description="Disordered" evidence="6">
    <location>
        <begin position="62"/>
        <end position="149"/>
    </location>
</feature>
<evidence type="ECO:0000256" key="5">
    <source>
        <dbReference type="ARBA" id="ARBA00023242"/>
    </source>
</evidence>
<gene>
    <name evidence="8" type="ORF">BDN70DRAFT_311801</name>
</gene>
<accession>A0A9P5YV85</accession>